<proteinExistence type="predicted"/>
<dbReference type="Proteomes" id="UP000251251">
    <property type="component" value="Segment"/>
</dbReference>
<reference evidence="1" key="1">
    <citation type="submission" date="2017-04" db="EMBL/GenBank/DDBJ databases">
        <title>Genome sequence and comparative analysis of three virulent Lactococcus garvieae phages, novel phages with genome architecture linking the 936 group phages of Lactococcus lactis.</title>
        <authorList>
            <person name="Hoai T.D."/>
            <person name="Nishiki I."/>
            <person name="Yoshida T."/>
            <person name="Nakai T."/>
        </authorList>
    </citation>
    <scope>NUCLEOTIDE SEQUENCE [LARGE SCALE GENOMIC DNA]</scope>
</reference>
<gene>
    <name evidence="1" type="ORF">PLgW1_50</name>
</gene>
<evidence type="ECO:0000313" key="1">
    <source>
        <dbReference type="EMBL" id="ARQ94861.1"/>
    </source>
</evidence>
<accession>A0A2Z2GTK3</accession>
<name>A0A2Z2GTK3_9CAUD</name>
<dbReference type="EMBL" id="KY888143">
    <property type="protein sequence ID" value="ARQ94861.1"/>
    <property type="molecule type" value="Genomic_DNA"/>
</dbReference>
<sequence length="63" mass="7764">MSEKTDKFLKNEWLHLANEEIGRAYTGKERYIIADEWLDRLYGRFPECVFEIDDRLYYIEEIK</sequence>
<evidence type="ECO:0000313" key="2">
    <source>
        <dbReference type="Proteomes" id="UP000251251"/>
    </source>
</evidence>
<organism evidence="1 2">
    <name type="scientific">Lactococcus phage PLgW-1</name>
    <dbReference type="NCBI Taxonomy" id="1983536"/>
    <lineage>
        <taxon>Viruses</taxon>
        <taxon>Duplodnaviria</taxon>
        <taxon>Heunggongvirae</taxon>
        <taxon>Uroviricota</taxon>
        <taxon>Caudoviricetes</taxon>
        <taxon>Uwajimavirus</taxon>
        <taxon>Uwajimavirus PLgW1</taxon>
    </lineage>
</organism>
<protein>
    <submittedName>
        <fullName evidence="1">Uncharacterized protein</fullName>
    </submittedName>
</protein>
<keyword evidence="2" id="KW-1185">Reference proteome</keyword>